<feature type="compositionally biased region" description="Acidic residues" evidence="1">
    <location>
        <begin position="17"/>
        <end position="26"/>
    </location>
</feature>
<feature type="region of interest" description="Disordered" evidence="1">
    <location>
        <begin position="1"/>
        <end position="41"/>
    </location>
</feature>
<reference evidence="4" key="1">
    <citation type="journal article" date="2020" name="bioRxiv">
        <title>Hybrid origin of Populus tomentosa Carr. identified through genome sequencing and phylogenomic analysis.</title>
        <authorList>
            <person name="An X."/>
            <person name="Gao K."/>
            <person name="Chen Z."/>
            <person name="Li J."/>
            <person name="Yang X."/>
            <person name="Yang X."/>
            <person name="Zhou J."/>
            <person name="Guo T."/>
            <person name="Zhao T."/>
            <person name="Huang S."/>
            <person name="Miao D."/>
            <person name="Khan W.U."/>
            <person name="Rao P."/>
            <person name="Ye M."/>
            <person name="Lei B."/>
            <person name="Liao W."/>
            <person name="Wang J."/>
            <person name="Ji L."/>
            <person name="Li Y."/>
            <person name="Guo B."/>
            <person name="Mustafa N.S."/>
            <person name="Li S."/>
            <person name="Yun Q."/>
            <person name="Keller S.R."/>
            <person name="Mao J."/>
            <person name="Zhang R."/>
            <person name="Strauss S.H."/>
        </authorList>
    </citation>
    <scope>NUCLEOTIDE SEQUENCE</scope>
    <source>
        <strain evidence="4">GM15</strain>
        <tissue evidence="4">Leaf</tissue>
    </source>
</reference>
<organism evidence="4 5">
    <name type="scientific">Populus tomentosa</name>
    <name type="common">Chinese white poplar</name>
    <dbReference type="NCBI Taxonomy" id="118781"/>
    <lineage>
        <taxon>Eukaryota</taxon>
        <taxon>Viridiplantae</taxon>
        <taxon>Streptophyta</taxon>
        <taxon>Embryophyta</taxon>
        <taxon>Tracheophyta</taxon>
        <taxon>Spermatophyta</taxon>
        <taxon>Magnoliopsida</taxon>
        <taxon>eudicotyledons</taxon>
        <taxon>Gunneridae</taxon>
        <taxon>Pentapetalae</taxon>
        <taxon>rosids</taxon>
        <taxon>fabids</taxon>
        <taxon>Malpighiales</taxon>
        <taxon>Salicaceae</taxon>
        <taxon>Saliceae</taxon>
        <taxon>Populus</taxon>
    </lineage>
</organism>
<evidence type="ECO:0000313" key="5">
    <source>
        <dbReference type="Proteomes" id="UP000886885"/>
    </source>
</evidence>
<dbReference type="AlphaFoldDB" id="A0A8X7Y357"/>
<evidence type="ECO:0000313" key="4">
    <source>
        <dbReference type="EMBL" id="KAG6743531.1"/>
    </source>
</evidence>
<sequence length="432" mass="49529">MENTQNRTSSEAVPEHEEQEQIESETPEVRRSTRERRPPAWHSEYVTESNIAYCLLTEDGEDLSYNNFNVRCENLTCLGLQNVSIHPTRLFIDEMQKKKCGRRHNSLFINSGGEEVDDGKNHYHNDTSLSSFNLSPSEDWAYSYAGDYLWAKVNASTLVRNLTCEITNSKANIDNNFRLAPVSLTYYGLCLRKGKYIVTLHFAEALYSKSEDYSTSGKRVFDVYIQGMIVKKDVNIKEIPGKEHEERRLQFKVKINDGSLEIKFFWAGKGSLYNPPALNGPLTSAVSITRGRKRKLRYLSFCLLKPRILSLTSLSVILSLTSHCFPYVPQVPRKLHGWEIALIAVGCILFLLLLLAFMWRMGWIGDRELRETKVKIGERTFTLKQIIDATKKFSAELGRGRSGIVYRVKQISCSFIVFFEAITFMFFNLSSL</sequence>
<dbReference type="EMBL" id="JAAWWB010000032">
    <property type="protein sequence ID" value="KAG6743531.1"/>
    <property type="molecule type" value="Genomic_DNA"/>
</dbReference>
<dbReference type="Pfam" id="PF11721">
    <property type="entry name" value="Malectin"/>
    <property type="match status" value="1"/>
</dbReference>
<evidence type="ECO:0000259" key="3">
    <source>
        <dbReference type="Pfam" id="PF11721"/>
    </source>
</evidence>
<protein>
    <recommendedName>
        <fullName evidence="3">Malectin domain-containing protein</fullName>
    </recommendedName>
</protein>
<feature type="domain" description="Malectin" evidence="3">
    <location>
        <begin position="107"/>
        <end position="273"/>
    </location>
</feature>
<dbReference type="PANTHER" id="PTHR34081">
    <property type="entry name" value="MALECTIN DOMAIN-CONTAINING PROTEIN"/>
    <property type="match status" value="1"/>
</dbReference>
<evidence type="ECO:0000256" key="2">
    <source>
        <dbReference type="SAM" id="Phobius"/>
    </source>
</evidence>
<gene>
    <name evidence="4" type="ORF">POTOM_052230</name>
</gene>
<dbReference type="OrthoDB" id="1938112at2759"/>
<name>A0A8X7Y357_POPTO</name>
<keyword evidence="2" id="KW-0472">Membrane</keyword>
<feature type="transmembrane region" description="Helical" evidence="2">
    <location>
        <begin position="411"/>
        <end position="429"/>
    </location>
</feature>
<keyword evidence="2" id="KW-1133">Transmembrane helix</keyword>
<proteinExistence type="predicted"/>
<accession>A0A8X7Y357</accession>
<feature type="transmembrane region" description="Helical" evidence="2">
    <location>
        <begin position="298"/>
        <end position="320"/>
    </location>
</feature>
<keyword evidence="5" id="KW-1185">Reference proteome</keyword>
<comment type="caution">
    <text evidence="4">The sequence shown here is derived from an EMBL/GenBank/DDBJ whole genome shotgun (WGS) entry which is preliminary data.</text>
</comment>
<evidence type="ECO:0000256" key="1">
    <source>
        <dbReference type="SAM" id="MobiDB-lite"/>
    </source>
</evidence>
<dbReference type="InterPro" id="IPR021720">
    <property type="entry name" value="Malectin_dom"/>
</dbReference>
<dbReference type="PANTHER" id="PTHR34081:SF1">
    <property type="entry name" value="MALECTIN, LEUCINE-RICH REPEAT DOMAIN, L DOMAIN-LIKE PROTEIN-RELATED"/>
    <property type="match status" value="1"/>
</dbReference>
<dbReference type="Proteomes" id="UP000886885">
    <property type="component" value="Chromosome 16D"/>
</dbReference>
<feature type="transmembrane region" description="Helical" evidence="2">
    <location>
        <begin position="340"/>
        <end position="359"/>
    </location>
</feature>
<keyword evidence="2" id="KW-0812">Transmembrane</keyword>
<feature type="compositionally biased region" description="Basic and acidic residues" evidence="1">
    <location>
        <begin position="27"/>
        <end position="38"/>
    </location>
</feature>